<name>A0A9E7SWZ5_9EURY</name>
<dbReference type="GeneID" id="73289277"/>
<accession>A0A9E7SWZ5</accession>
<dbReference type="Proteomes" id="UP001056855">
    <property type="component" value="Chromosome"/>
</dbReference>
<protein>
    <submittedName>
        <fullName evidence="1">Uncharacterized protein</fullName>
    </submittedName>
</protein>
<dbReference type="AlphaFoldDB" id="A0A9E7SWZ5"/>
<gene>
    <name evidence="1" type="ORF">NGM29_04485</name>
</gene>
<dbReference type="RefSeq" id="WP_254159213.1">
    <property type="nucleotide sequence ID" value="NZ_CP100355.1"/>
</dbReference>
<dbReference type="KEGG" id="sawl:NGM29_04485"/>
<dbReference type="EMBL" id="CP100355">
    <property type="protein sequence ID" value="UTF54536.1"/>
    <property type="molecule type" value="Genomic_DNA"/>
</dbReference>
<evidence type="ECO:0000313" key="2">
    <source>
        <dbReference type="Proteomes" id="UP001056855"/>
    </source>
</evidence>
<proteinExistence type="predicted"/>
<organism evidence="1 2">
    <name type="scientific">Natronosalvus rutilus</name>
    <dbReference type="NCBI Taxonomy" id="2953753"/>
    <lineage>
        <taxon>Archaea</taxon>
        <taxon>Methanobacteriati</taxon>
        <taxon>Methanobacteriota</taxon>
        <taxon>Stenosarchaea group</taxon>
        <taxon>Halobacteria</taxon>
        <taxon>Halobacteriales</taxon>
        <taxon>Natrialbaceae</taxon>
        <taxon>Natronosalvus</taxon>
    </lineage>
</organism>
<evidence type="ECO:0000313" key="1">
    <source>
        <dbReference type="EMBL" id="UTF54536.1"/>
    </source>
</evidence>
<keyword evidence="2" id="KW-1185">Reference proteome</keyword>
<sequence length="198" mass="22912">MRGADGIGTPAYGTESPSDAVVRIAEEYDYVRTTYNGTPVVVEFEAFENDLERPPLLAVEATLVRDRITSDDPAKISFSLINRNAESMMFDHVRPWPFGVPVARLLPQEKEGIQLWNDLYTDVYGASRFDSLYAHPGVDRRRPGRILVGETIRKEYLLPIPVDVEPGRYRITDYFQYFPDDCRKEVLRYEITFELRRR</sequence>
<reference evidence="1" key="1">
    <citation type="submission" date="2022-06" db="EMBL/GenBank/DDBJ databases">
        <title>Diverse halophilic archaea isolated from saline environments.</title>
        <authorList>
            <person name="Cui H.-L."/>
        </authorList>
    </citation>
    <scope>NUCLEOTIDE SEQUENCE</scope>
    <source>
        <strain evidence="1">WLHS1</strain>
    </source>
</reference>